<comment type="caution">
    <text evidence="15">The sequence shown here is derived from an EMBL/GenBank/DDBJ whole genome shotgun (WGS) entry which is preliminary data.</text>
</comment>
<evidence type="ECO:0000256" key="8">
    <source>
        <dbReference type="ARBA" id="ARBA00022912"/>
    </source>
</evidence>
<comment type="cofactor">
    <cofactor evidence="2">
        <name>Mg(2+)</name>
        <dbReference type="ChEBI" id="CHEBI:18420"/>
    </cofactor>
</comment>
<evidence type="ECO:0000256" key="6">
    <source>
        <dbReference type="ARBA" id="ARBA00022801"/>
    </source>
</evidence>
<comment type="catalytic activity">
    <reaction evidence="11">
        <text>O-phospho-L-threonyl-[protein] + H2O = L-threonyl-[protein] + phosphate</text>
        <dbReference type="Rhea" id="RHEA:47004"/>
        <dbReference type="Rhea" id="RHEA-COMP:11060"/>
        <dbReference type="Rhea" id="RHEA-COMP:11605"/>
        <dbReference type="ChEBI" id="CHEBI:15377"/>
        <dbReference type="ChEBI" id="CHEBI:30013"/>
        <dbReference type="ChEBI" id="CHEBI:43474"/>
        <dbReference type="ChEBI" id="CHEBI:61977"/>
        <dbReference type="EC" id="3.1.3.16"/>
    </reaction>
</comment>
<evidence type="ECO:0000256" key="10">
    <source>
        <dbReference type="ARBA" id="ARBA00047761"/>
    </source>
</evidence>
<dbReference type="SMART" id="SM00332">
    <property type="entry name" value="PP2Cc"/>
    <property type="match status" value="1"/>
</dbReference>
<evidence type="ECO:0000259" key="14">
    <source>
        <dbReference type="PROSITE" id="PS51746"/>
    </source>
</evidence>
<reference evidence="15" key="1">
    <citation type="submission" date="2020-01" db="EMBL/GenBank/DDBJ databases">
        <title>Genome sequence of Kobresia littledalei, the first chromosome-level genome in the family Cyperaceae.</title>
        <authorList>
            <person name="Qu G."/>
        </authorList>
    </citation>
    <scope>NUCLEOTIDE SEQUENCE</scope>
    <source>
        <strain evidence="15">C.B.Clarke</strain>
        <tissue evidence="15">Leaf</tissue>
    </source>
</reference>
<protein>
    <recommendedName>
        <fullName evidence="4">protein-serine/threonine phosphatase</fullName>
        <ecNumber evidence="4">3.1.3.16</ecNumber>
    </recommendedName>
</protein>
<organism evidence="15 16">
    <name type="scientific">Carex littledalei</name>
    <dbReference type="NCBI Taxonomy" id="544730"/>
    <lineage>
        <taxon>Eukaryota</taxon>
        <taxon>Viridiplantae</taxon>
        <taxon>Streptophyta</taxon>
        <taxon>Embryophyta</taxon>
        <taxon>Tracheophyta</taxon>
        <taxon>Spermatophyta</taxon>
        <taxon>Magnoliopsida</taxon>
        <taxon>Liliopsida</taxon>
        <taxon>Poales</taxon>
        <taxon>Cyperaceae</taxon>
        <taxon>Cyperoideae</taxon>
        <taxon>Cariceae</taxon>
        <taxon>Carex</taxon>
        <taxon>Carex subgen. Euthyceras</taxon>
    </lineage>
</organism>
<evidence type="ECO:0000256" key="12">
    <source>
        <dbReference type="RuleBase" id="RU003465"/>
    </source>
</evidence>
<name>A0A833RFZ3_9POAL</name>
<evidence type="ECO:0000313" key="15">
    <source>
        <dbReference type="EMBL" id="KAF3333998.1"/>
    </source>
</evidence>
<dbReference type="GO" id="GO:0004722">
    <property type="term" value="F:protein serine/threonine phosphatase activity"/>
    <property type="evidence" value="ECO:0007669"/>
    <property type="project" value="UniProtKB-EC"/>
</dbReference>
<keyword evidence="7" id="KW-0460">Magnesium</keyword>
<dbReference type="InterPro" id="IPR015655">
    <property type="entry name" value="PP2C"/>
</dbReference>
<evidence type="ECO:0000313" key="16">
    <source>
        <dbReference type="Proteomes" id="UP000623129"/>
    </source>
</evidence>
<feature type="compositionally biased region" description="Basic and acidic residues" evidence="13">
    <location>
        <begin position="323"/>
        <end position="338"/>
    </location>
</feature>
<evidence type="ECO:0000256" key="9">
    <source>
        <dbReference type="ARBA" id="ARBA00023211"/>
    </source>
</evidence>
<keyword evidence="16" id="KW-1185">Reference proteome</keyword>
<keyword evidence="6 12" id="KW-0378">Hydrolase</keyword>
<accession>A0A833RFZ3</accession>
<dbReference type="AlphaFoldDB" id="A0A833RFZ3"/>
<evidence type="ECO:0000256" key="4">
    <source>
        <dbReference type="ARBA" id="ARBA00013081"/>
    </source>
</evidence>
<feature type="region of interest" description="Disordered" evidence="13">
    <location>
        <begin position="1"/>
        <end position="82"/>
    </location>
</feature>
<dbReference type="PROSITE" id="PS01032">
    <property type="entry name" value="PPM_1"/>
    <property type="match status" value="1"/>
</dbReference>
<dbReference type="OrthoDB" id="10264738at2759"/>
<gene>
    <name evidence="15" type="ORF">FCM35_KLT01689</name>
</gene>
<dbReference type="FunFam" id="3.60.40.10:FF:000291">
    <property type="entry name" value="Protein phosphatase 2C 50"/>
    <property type="match status" value="1"/>
</dbReference>
<feature type="region of interest" description="Disordered" evidence="13">
    <location>
        <begin position="321"/>
        <end position="340"/>
    </location>
</feature>
<evidence type="ECO:0000256" key="5">
    <source>
        <dbReference type="ARBA" id="ARBA00022723"/>
    </source>
</evidence>
<keyword evidence="8 12" id="KW-0904">Protein phosphatase</keyword>
<feature type="domain" description="PPM-type phosphatase" evidence="14">
    <location>
        <begin position="74"/>
        <end position="373"/>
    </location>
</feature>
<dbReference type="GO" id="GO:0046872">
    <property type="term" value="F:metal ion binding"/>
    <property type="evidence" value="ECO:0007669"/>
    <property type="project" value="UniProtKB-KW"/>
</dbReference>
<evidence type="ECO:0000256" key="3">
    <source>
        <dbReference type="ARBA" id="ARBA00006702"/>
    </source>
</evidence>
<dbReference type="PANTHER" id="PTHR47992">
    <property type="entry name" value="PROTEIN PHOSPHATASE"/>
    <property type="match status" value="1"/>
</dbReference>
<dbReference type="PROSITE" id="PS51746">
    <property type="entry name" value="PPM_2"/>
    <property type="match status" value="1"/>
</dbReference>
<comment type="catalytic activity">
    <reaction evidence="10">
        <text>O-phospho-L-seryl-[protein] + H2O = L-seryl-[protein] + phosphate</text>
        <dbReference type="Rhea" id="RHEA:20629"/>
        <dbReference type="Rhea" id="RHEA-COMP:9863"/>
        <dbReference type="Rhea" id="RHEA-COMP:11604"/>
        <dbReference type="ChEBI" id="CHEBI:15377"/>
        <dbReference type="ChEBI" id="CHEBI:29999"/>
        <dbReference type="ChEBI" id="CHEBI:43474"/>
        <dbReference type="ChEBI" id="CHEBI:83421"/>
        <dbReference type="EC" id="3.1.3.16"/>
    </reaction>
</comment>
<dbReference type="InterPro" id="IPR000222">
    <property type="entry name" value="PP2C_BS"/>
</dbReference>
<dbReference type="InterPro" id="IPR036457">
    <property type="entry name" value="PPM-type-like_dom_sf"/>
</dbReference>
<feature type="compositionally biased region" description="Polar residues" evidence="13">
    <location>
        <begin position="12"/>
        <end position="22"/>
    </location>
</feature>
<evidence type="ECO:0000256" key="2">
    <source>
        <dbReference type="ARBA" id="ARBA00001946"/>
    </source>
</evidence>
<comment type="cofactor">
    <cofactor evidence="1">
        <name>Mn(2+)</name>
        <dbReference type="ChEBI" id="CHEBI:29035"/>
    </cofactor>
</comment>
<dbReference type="InterPro" id="IPR001932">
    <property type="entry name" value="PPM-type_phosphatase-like_dom"/>
</dbReference>
<keyword evidence="5" id="KW-0479">Metal-binding</keyword>
<evidence type="ECO:0000256" key="11">
    <source>
        <dbReference type="ARBA" id="ARBA00048336"/>
    </source>
</evidence>
<dbReference type="Pfam" id="PF00481">
    <property type="entry name" value="PP2C"/>
    <property type="match status" value="1"/>
</dbReference>
<comment type="similarity">
    <text evidence="3 12">Belongs to the PP2C family.</text>
</comment>
<dbReference type="Gene3D" id="3.60.40.10">
    <property type="entry name" value="PPM-type phosphatase domain"/>
    <property type="match status" value="1"/>
</dbReference>
<sequence>MAEVCCEVATGTDGTATKSIAQPKSRAARRRRVEIRQLKSDSSDPPEALDRKRARLDASSSPSDESVPLDRPPRHGISSVCGRRRDMEDAVSVHHNFVEIGSAYHFYGVFDGHGCCHVANSCKDRMHEIVLEEMKTIGAEEGKGENWWKEAMERSFLKMDAEVSEGETKPVGPDCPCVVRTQKSDHVGSTAVVSVVGPTHIVVANCGDSRAVLCRDGTAVALSSDHKPDRADELKRIEDAGGRVIYWDGARVLGMLAMSRAIGDNYLKPYVIPDPEVTVSERSKSDEFLILASDGLWDVLSNEKACQIVRTCFLRPRNGSKVRRGDGMEEGQEEKAKVEPGSSKACLDAAMLLMKVAMSKQSADNISVVVVDLRARKL</sequence>
<evidence type="ECO:0000256" key="7">
    <source>
        <dbReference type="ARBA" id="ARBA00022842"/>
    </source>
</evidence>
<dbReference type="EC" id="3.1.3.16" evidence="4"/>
<dbReference type="EMBL" id="SWLB01000010">
    <property type="protein sequence ID" value="KAF3333998.1"/>
    <property type="molecule type" value="Genomic_DNA"/>
</dbReference>
<dbReference type="Proteomes" id="UP000623129">
    <property type="component" value="Unassembled WGS sequence"/>
</dbReference>
<proteinExistence type="inferred from homology"/>
<keyword evidence="9" id="KW-0464">Manganese</keyword>
<dbReference type="SUPFAM" id="SSF81606">
    <property type="entry name" value="PP2C-like"/>
    <property type="match status" value="1"/>
</dbReference>
<evidence type="ECO:0000256" key="13">
    <source>
        <dbReference type="SAM" id="MobiDB-lite"/>
    </source>
</evidence>
<evidence type="ECO:0000256" key="1">
    <source>
        <dbReference type="ARBA" id="ARBA00001936"/>
    </source>
</evidence>
<dbReference type="CDD" id="cd00143">
    <property type="entry name" value="PP2Cc"/>
    <property type="match status" value="1"/>
</dbReference>